<evidence type="ECO:0000256" key="1">
    <source>
        <dbReference type="ARBA" id="ARBA00006211"/>
    </source>
</evidence>
<sequence length="220" mass="24491">MQIPVVRDILEQNDQVAEELKSLFAEKNILVLNLMSSPGAGKTTLLEHTLHALKEEFGIGVIEGDLQTSNDAERVAATGAQTIQINTDGGCHLSSNMVKKAVEQLDLDRLDILFIENVGNLVCPAEFNLGEDLKVTLLSVTEGDDKPEKYPYMFALSKVVLLNKVDLLPYVDFSLERAEHFARAVNKETQVFSLSCREGDGLDEWYEWLRGAAKDKRTHS</sequence>
<dbReference type="EMBL" id="CP001734">
    <property type="protein sequence ID" value="ACV67745.1"/>
    <property type="molecule type" value="Genomic_DNA"/>
</dbReference>
<evidence type="ECO:0000256" key="2">
    <source>
        <dbReference type="ARBA" id="ARBA00022596"/>
    </source>
</evidence>
<keyword evidence="3" id="KW-0479">Metal-binding</keyword>
<protein>
    <submittedName>
        <fullName evidence="9">Hydrogenase accessory protein HypB</fullName>
    </submittedName>
</protein>
<organism evidence="9 10">
    <name type="scientific">Desulfohalobium retbaense (strain ATCC 49708 / DSM 5692 / JCM 16813 / HR100)</name>
    <dbReference type="NCBI Taxonomy" id="485915"/>
    <lineage>
        <taxon>Bacteria</taxon>
        <taxon>Pseudomonadati</taxon>
        <taxon>Thermodesulfobacteriota</taxon>
        <taxon>Desulfovibrionia</taxon>
        <taxon>Desulfovibrionales</taxon>
        <taxon>Desulfohalobiaceae</taxon>
        <taxon>Desulfohalobium</taxon>
    </lineage>
</organism>
<dbReference type="Gene3D" id="3.40.50.300">
    <property type="entry name" value="P-loop containing nucleotide triphosphate hydrolases"/>
    <property type="match status" value="1"/>
</dbReference>
<keyword evidence="6" id="KW-0862">Zinc</keyword>
<dbReference type="InterPro" id="IPR027417">
    <property type="entry name" value="P-loop_NTPase"/>
</dbReference>
<keyword evidence="2" id="KW-0533">Nickel</keyword>
<evidence type="ECO:0000313" key="9">
    <source>
        <dbReference type="EMBL" id="ACV67745.1"/>
    </source>
</evidence>
<dbReference type="CDD" id="cd05390">
    <property type="entry name" value="HypB"/>
    <property type="match status" value="1"/>
</dbReference>
<dbReference type="KEGG" id="drt:Dret_0448"/>
<accession>C8X0C0</accession>
<feature type="domain" description="CobW/HypB/UreG nucleotide-binding" evidence="8">
    <location>
        <begin position="31"/>
        <end position="192"/>
    </location>
</feature>
<gene>
    <name evidence="9" type="ordered locus">Dret_0448</name>
</gene>
<proteinExistence type="inferred from homology"/>
<dbReference type="PANTHER" id="PTHR30134:SF2">
    <property type="entry name" value="HYDROGENASE MATURATION FACTOR HYPB"/>
    <property type="match status" value="1"/>
</dbReference>
<evidence type="ECO:0000256" key="4">
    <source>
        <dbReference type="ARBA" id="ARBA00022741"/>
    </source>
</evidence>
<evidence type="ECO:0000256" key="5">
    <source>
        <dbReference type="ARBA" id="ARBA00022801"/>
    </source>
</evidence>
<reference evidence="10" key="1">
    <citation type="submission" date="2009-09" db="EMBL/GenBank/DDBJ databases">
        <title>The complete chromosome of Desulfohalobium retbaense DSM 5692.</title>
        <authorList>
            <consortium name="US DOE Joint Genome Institute (JGI-PGF)"/>
            <person name="Lucas S."/>
            <person name="Copeland A."/>
            <person name="Lapidus A."/>
            <person name="Glavina del Rio T."/>
            <person name="Dalin E."/>
            <person name="Tice H."/>
            <person name="Bruce D."/>
            <person name="Goodwin L."/>
            <person name="Pitluck S."/>
            <person name="Kyrpides N."/>
            <person name="Mavromatis K."/>
            <person name="Ivanova N."/>
            <person name="Mikhailova N."/>
            <person name="Munk A.C."/>
            <person name="Brettin T."/>
            <person name="Detter J.C."/>
            <person name="Han C."/>
            <person name="Tapia R."/>
            <person name="Larimer F."/>
            <person name="Land M."/>
            <person name="Hauser L."/>
            <person name="Markowitz V."/>
            <person name="Cheng J.-F."/>
            <person name="Hugenholtz P."/>
            <person name="Woyke T."/>
            <person name="Wu D."/>
            <person name="Spring S."/>
            <person name="Klenk H.-P."/>
            <person name="Eisen J.A."/>
        </authorList>
    </citation>
    <scope>NUCLEOTIDE SEQUENCE [LARGE SCALE GENOMIC DNA]</scope>
    <source>
        <strain evidence="10">DSM 5692</strain>
    </source>
</reference>
<keyword evidence="10" id="KW-1185">Reference proteome</keyword>
<evidence type="ECO:0000256" key="3">
    <source>
        <dbReference type="ARBA" id="ARBA00022723"/>
    </source>
</evidence>
<dbReference type="OrthoDB" id="9802035at2"/>
<name>C8X0C0_DESRD</name>
<dbReference type="RefSeq" id="WP_015750903.1">
    <property type="nucleotide sequence ID" value="NC_013223.1"/>
</dbReference>
<keyword evidence="7" id="KW-0342">GTP-binding</keyword>
<dbReference type="Proteomes" id="UP000001052">
    <property type="component" value="Chromosome"/>
</dbReference>
<comment type="similarity">
    <text evidence="1">Belongs to the SIMIBI class G3E GTPase family. HypB/HupM subfamily.</text>
</comment>
<dbReference type="Pfam" id="PF02492">
    <property type="entry name" value="cobW"/>
    <property type="match status" value="1"/>
</dbReference>
<dbReference type="eggNOG" id="COG0378">
    <property type="taxonomic scope" value="Bacteria"/>
</dbReference>
<dbReference type="STRING" id="485915.Dret_0448"/>
<dbReference type="GO" id="GO:0003924">
    <property type="term" value="F:GTPase activity"/>
    <property type="evidence" value="ECO:0007669"/>
    <property type="project" value="InterPro"/>
</dbReference>
<dbReference type="GO" id="GO:0051604">
    <property type="term" value="P:protein maturation"/>
    <property type="evidence" value="ECO:0007669"/>
    <property type="project" value="InterPro"/>
</dbReference>
<keyword evidence="4" id="KW-0547">Nucleotide-binding</keyword>
<dbReference type="PIRSF" id="PIRSF005624">
    <property type="entry name" value="Ni-bind_GTPase"/>
    <property type="match status" value="1"/>
</dbReference>
<evidence type="ECO:0000256" key="7">
    <source>
        <dbReference type="ARBA" id="ARBA00023134"/>
    </source>
</evidence>
<dbReference type="InterPro" id="IPR004392">
    <property type="entry name" value="Hyd_mat_HypB"/>
</dbReference>
<dbReference type="SUPFAM" id="SSF52540">
    <property type="entry name" value="P-loop containing nucleoside triphosphate hydrolases"/>
    <property type="match status" value="1"/>
</dbReference>
<dbReference type="HOGENOM" id="CLU_056148_0_0_7"/>
<reference evidence="9 10" key="2">
    <citation type="journal article" date="2010" name="Stand. Genomic Sci.">
        <title>Complete genome sequence of Desulfohalobium retbaense type strain (HR(100)).</title>
        <authorList>
            <person name="Spring S."/>
            <person name="Nolan M."/>
            <person name="Lapidus A."/>
            <person name="Glavina Del Rio T."/>
            <person name="Copeland A."/>
            <person name="Tice H."/>
            <person name="Cheng J.F."/>
            <person name="Lucas S."/>
            <person name="Land M."/>
            <person name="Chen F."/>
            <person name="Bruce D."/>
            <person name="Goodwin L."/>
            <person name="Pitluck S."/>
            <person name="Ivanova N."/>
            <person name="Mavromatis K."/>
            <person name="Mikhailova N."/>
            <person name="Pati A."/>
            <person name="Chen A."/>
            <person name="Palaniappan K."/>
            <person name="Hauser L."/>
            <person name="Chang Y.J."/>
            <person name="Jeffries C.D."/>
            <person name="Munk C."/>
            <person name="Kiss H."/>
            <person name="Chain P."/>
            <person name="Han C."/>
            <person name="Brettin T."/>
            <person name="Detter J.C."/>
            <person name="Schuler E."/>
            <person name="Goker M."/>
            <person name="Rohde M."/>
            <person name="Bristow J."/>
            <person name="Eisen J.A."/>
            <person name="Markowitz V."/>
            <person name="Hugenholtz P."/>
            <person name="Kyrpides N.C."/>
            <person name="Klenk H.P."/>
        </authorList>
    </citation>
    <scope>NUCLEOTIDE SEQUENCE [LARGE SCALE GENOMIC DNA]</scope>
    <source>
        <strain evidence="9 10">DSM 5692</strain>
    </source>
</reference>
<dbReference type="GO" id="GO:0016151">
    <property type="term" value="F:nickel cation binding"/>
    <property type="evidence" value="ECO:0007669"/>
    <property type="project" value="InterPro"/>
</dbReference>
<dbReference type="GO" id="GO:0008270">
    <property type="term" value="F:zinc ion binding"/>
    <property type="evidence" value="ECO:0007669"/>
    <property type="project" value="TreeGrafter"/>
</dbReference>
<dbReference type="AlphaFoldDB" id="C8X0C0"/>
<dbReference type="GO" id="GO:0005525">
    <property type="term" value="F:GTP binding"/>
    <property type="evidence" value="ECO:0007669"/>
    <property type="project" value="UniProtKB-KW"/>
</dbReference>
<evidence type="ECO:0000313" key="10">
    <source>
        <dbReference type="Proteomes" id="UP000001052"/>
    </source>
</evidence>
<dbReference type="PANTHER" id="PTHR30134">
    <property type="entry name" value="HYDROGENASE PROTEIN ASSEMBLY PROTEIN, NICKEL CHAPERONE"/>
    <property type="match status" value="1"/>
</dbReference>
<dbReference type="InterPro" id="IPR003495">
    <property type="entry name" value="CobW/HypB/UreG_nucleotide-bd"/>
</dbReference>
<dbReference type="NCBIfam" id="TIGR00073">
    <property type="entry name" value="hypB"/>
    <property type="match status" value="1"/>
</dbReference>
<evidence type="ECO:0000259" key="8">
    <source>
        <dbReference type="Pfam" id="PF02492"/>
    </source>
</evidence>
<evidence type="ECO:0000256" key="6">
    <source>
        <dbReference type="ARBA" id="ARBA00022833"/>
    </source>
</evidence>
<keyword evidence="5" id="KW-0378">Hydrolase</keyword>